<comment type="caution">
    <text evidence="2">The sequence shown here is derived from an EMBL/GenBank/DDBJ whole genome shotgun (WGS) entry which is preliminary data.</text>
</comment>
<reference evidence="2 3" key="1">
    <citation type="journal article" date="2018" name="MBio">
        <title>Comparative Genomics Reveals the Core Gene Toolbox for the Fungus-Insect Symbiosis.</title>
        <authorList>
            <person name="Wang Y."/>
            <person name="Stata M."/>
            <person name="Wang W."/>
            <person name="Stajich J.E."/>
            <person name="White M.M."/>
            <person name="Moncalvo J.M."/>
        </authorList>
    </citation>
    <scope>NUCLEOTIDE SEQUENCE [LARGE SCALE GENOMIC DNA]</scope>
    <source>
        <strain evidence="2 3">AUS-77-4</strain>
    </source>
</reference>
<dbReference type="Proteomes" id="UP000245699">
    <property type="component" value="Unassembled WGS sequence"/>
</dbReference>
<protein>
    <submittedName>
        <fullName evidence="2">Uncharacterized protein</fullName>
    </submittedName>
</protein>
<evidence type="ECO:0000313" key="3">
    <source>
        <dbReference type="Proteomes" id="UP000245699"/>
    </source>
</evidence>
<feature type="compositionally biased region" description="Polar residues" evidence="1">
    <location>
        <begin position="254"/>
        <end position="263"/>
    </location>
</feature>
<keyword evidence="3" id="KW-1185">Reference proteome</keyword>
<evidence type="ECO:0000313" key="2">
    <source>
        <dbReference type="EMBL" id="PVU87783.1"/>
    </source>
</evidence>
<accession>A0A2T9Y628</accession>
<evidence type="ECO:0000256" key="1">
    <source>
        <dbReference type="SAM" id="MobiDB-lite"/>
    </source>
</evidence>
<proteinExistence type="predicted"/>
<gene>
    <name evidence="2" type="ORF">BB559_005886</name>
</gene>
<name>A0A2T9Y628_9FUNG</name>
<feature type="region of interest" description="Disordered" evidence="1">
    <location>
        <begin position="207"/>
        <end position="270"/>
    </location>
</feature>
<feature type="compositionally biased region" description="Low complexity" evidence="1">
    <location>
        <begin position="210"/>
        <end position="229"/>
    </location>
</feature>
<sequence length="362" mass="41334">MQNRNNITNPFFSNNTGFEQNQIPTNLSVEAVVKYISENNTLIDMFLALPRDMSVGNILHFVQIVKNSNLYISRLIHSFSEISNIQNQENYITEMMPNPTFYQRLQEDSESVKVKNRQNQESYINEMIPNHVFYSRLQDSESLKVKNGQKRTHVADKQITPEPKNKVINLNGIGIYNDVVELTKNTKENLENTSLYNEILSTSSKITSPVNNNNSKNVKSNINTNNTQNEVRNSRTKTKKTTKRRTKSTSDTKPVNSSLETTPPNMPINKPENTPKLFLENPEFINKNINTGVSNSKCENPLKTPTEILSTKKNKISDNPKVDVPSNTKKESTEYEIIEDNSINSLLGIFTLGTDYFVFNNR</sequence>
<feature type="compositionally biased region" description="Basic residues" evidence="1">
    <location>
        <begin position="234"/>
        <end position="247"/>
    </location>
</feature>
<dbReference type="AlphaFoldDB" id="A0A2T9Y628"/>
<dbReference type="EMBL" id="MBFT01000695">
    <property type="protein sequence ID" value="PVU87783.1"/>
    <property type="molecule type" value="Genomic_DNA"/>
</dbReference>
<organism evidence="2 3">
    <name type="scientific">Furculomyces boomerangus</name>
    <dbReference type="NCBI Taxonomy" id="61424"/>
    <lineage>
        <taxon>Eukaryota</taxon>
        <taxon>Fungi</taxon>
        <taxon>Fungi incertae sedis</taxon>
        <taxon>Zoopagomycota</taxon>
        <taxon>Kickxellomycotina</taxon>
        <taxon>Harpellomycetes</taxon>
        <taxon>Harpellales</taxon>
        <taxon>Harpellaceae</taxon>
        <taxon>Furculomyces</taxon>
    </lineage>
</organism>